<comment type="similarity">
    <text evidence="2 5">Belongs to the pseudouridine synthase RluA family.</text>
</comment>
<dbReference type="SMART" id="SM00363">
    <property type="entry name" value="S4"/>
    <property type="match status" value="1"/>
</dbReference>
<evidence type="ECO:0000256" key="4">
    <source>
        <dbReference type="PROSITE-ProRule" id="PRU00182"/>
    </source>
</evidence>
<dbReference type="EMBL" id="CP019454">
    <property type="protein sequence ID" value="AUW94416.1"/>
    <property type="molecule type" value="Genomic_DNA"/>
</dbReference>
<proteinExistence type="inferred from homology"/>
<evidence type="ECO:0000313" key="7">
    <source>
        <dbReference type="EMBL" id="AUW94416.1"/>
    </source>
</evidence>
<keyword evidence="3 5" id="KW-0413">Isomerase</keyword>
<name>A0ABM6RSK8_9FIRM</name>
<dbReference type="Gene3D" id="3.30.2350.10">
    <property type="entry name" value="Pseudouridine synthase"/>
    <property type="match status" value="1"/>
</dbReference>
<comment type="function">
    <text evidence="5">Responsible for synthesis of pseudouridine from uracil.</text>
</comment>
<dbReference type="Proteomes" id="UP000325292">
    <property type="component" value="Chromosome"/>
</dbReference>
<evidence type="ECO:0000313" key="8">
    <source>
        <dbReference type="Proteomes" id="UP000325292"/>
    </source>
</evidence>
<evidence type="ECO:0000256" key="5">
    <source>
        <dbReference type="RuleBase" id="RU362028"/>
    </source>
</evidence>
<dbReference type="SUPFAM" id="SSF55120">
    <property type="entry name" value="Pseudouridine synthase"/>
    <property type="match status" value="1"/>
</dbReference>
<protein>
    <recommendedName>
        <fullName evidence="5">Pseudouridine synthase</fullName>
        <ecNumber evidence="5">5.4.99.-</ecNumber>
    </recommendedName>
</protein>
<evidence type="ECO:0000256" key="3">
    <source>
        <dbReference type="ARBA" id="ARBA00023235"/>
    </source>
</evidence>
<dbReference type="PANTHER" id="PTHR21600">
    <property type="entry name" value="MITOCHONDRIAL RNA PSEUDOURIDINE SYNTHASE"/>
    <property type="match status" value="1"/>
</dbReference>
<sequence>MESLETGQRVEAHEAGQRLDRLLMIWNPRHSRTFWQRQIKDGRVAVNGQKAKASYVVEVGDWVQIEALSAEPAPVPWNAARAVDETGVIYRDDAIIVLNKPKGLVVHPSHGHEDDSVVHRLAPLLGTGGEDFRPGVVHRLDRDTTGLMVLARTEEIRSRLSAMIQERVVHRDYIAVITGTLPEPAGVIDAPIGRDPANRLRMAVVYGGRVARTHYRTLAAWDKVSLVQLRLETGRTHQIRVHLASVGHPVVGDPLYSRAKGTFTSQLLHAVRLSFPHPVSGQPLCFTQMPPSEEWTRWSTTAGPITIIDPVALPHTALCAPEMHTVTLLQEGLGILGEWGAFPE</sequence>
<gene>
    <name evidence="7" type="ORF">BXT84_11075</name>
</gene>
<dbReference type="InterPro" id="IPR020103">
    <property type="entry name" value="PsdUridine_synth_cat_dom_sf"/>
</dbReference>
<dbReference type="CDD" id="cd02869">
    <property type="entry name" value="PseudoU_synth_RluA_like"/>
    <property type="match status" value="1"/>
</dbReference>
<dbReference type="InterPro" id="IPR006224">
    <property type="entry name" value="PsdUridine_synth_RluA-like_CS"/>
</dbReference>
<comment type="catalytic activity">
    <reaction evidence="1 5">
        <text>a uridine in RNA = a pseudouridine in RNA</text>
        <dbReference type="Rhea" id="RHEA:48348"/>
        <dbReference type="Rhea" id="RHEA-COMP:12068"/>
        <dbReference type="Rhea" id="RHEA-COMP:12069"/>
        <dbReference type="ChEBI" id="CHEBI:65314"/>
        <dbReference type="ChEBI" id="CHEBI:65315"/>
    </reaction>
</comment>
<dbReference type="PANTHER" id="PTHR21600:SF44">
    <property type="entry name" value="RIBOSOMAL LARGE SUBUNIT PSEUDOURIDINE SYNTHASE D"/>
    <property type="match status" value="1"/>
</dbReference>
<evidence type="ECO:0000256" key="2">
    <source>
        <dbReference type="ARBA" id="ARBA00010876"/>
    </source>
</evidence>
<dbReference type="CDD" id="cd00165">
    <property type="entry name" value="S4"/>
    <property type="match status" value="1"/>
</dbReference>
<dbReference type="InterPro" id="IPR006145">
    <property type="entry name" value="PsdUridine_synth_RsuA/RluA"/>
</dbReference>
<dbReference type="InterPro" id="IPR002942">
    <property type="entry name" value="S4_RNA-bd"/>
</dbReference>
<dbReference type="PROSITE" id="PS50889">
    <property type="entry name" value="S4"/>
    <property type="match status" value="1"/>
</dbReference>
<dbReference type="InterPro" id="IPR050188">
    <property type="entry name" value="RluA_PseudoU_synthase"/>
</dbReference>
<dbReference type="PROSITE" id="PS01129">
    <property type="entry name" value="PSI_RLU"/>
    <property type="match status" value="1"/>
</dbReference>
<organism evidence="7 8">
    <name type="scientific">Sulfobacillus thermotolerans</name>
    <dbReference type="NCBI Taxonomy" id="338644"/>
    <lineage>
        <taxon>Bacteria</taxon>
        <taxon>Bacillati</taxon>
        <taxon>Bacillota</taxon>
        <taxon>Clostridia</taxon>
        <taxon>Eubacteriales</taxon>
        <taxon>Clostridiales Family XVII. Incertae Sedis</taxon>
        <taxon>Sulfobacillus</taxon>
    </lineage>
</organism>
<dbReference type="NCBIfam" id="TIGR00005">
    <property type="entry name" value="rluA_subfam"/>
    <property type="match status" value="1"/>
</dbReference>
<keyword evidence="8" id="KW-1185">Reference proteome</keyword>
<dbReference type="Gene3D" id="3.10.290.10">
    <property type="entry name" value="RNA-binding S4 domain"/>
    <property type="match status" value="1"/>
</dbReference>
<feature type="domain" description="RNA-binding S4" evidence="6">
    <location>
        <begin position="17"/>
        <end position="76"/>
    </location>
</feature>
<dbReference type="EC" id="5.4.99.-" evidence="5"/>
<keyword evidence="4" id="KW-0694">RNA-binding</keyword>
<accession>A0ABM6RSK8</accession>
<dbReference type="Pfam" id="PF01479">
    <property type="entry name" value="S4"/>
    <property type="match status" value="1"/>
</dbReference>
<dbReference type="Pfam" id="PF00849">
    <property type="entry name" value="PseudoU_synth_2"/>
    <property type="match status" value="1"/>
</dbReference>
<evidence type="ECO:0000259" key="6">
    <source>
        <dbReference type="SMART" id="SM00363"/>
    </source>
</evidence>
<evidence type="ECO:0000256" key="1">
    <source>
        <dbReference type="ARBA" id="ARBA00000073"/>
    </source>
</evidence>
<reference evidence="7 8" key="1">
    <citation type="journal article" date="2019" name="Sci. Rep.">
        <title>Sulfobacillus thermotolerans: new insights into resistance and metabolic capacities of acidophilic chemolithotrophs.</title>
        <authorList>
            <person name="Panyushkina A.E."/>
            <person name="Babenko V.V."/>
            <person name="Nikitina A.S."/>
            <person name="Selezneva O.V."/>
            <person name="Tsaplina I.A."/>
            <person name="Letarova M.A."/>
            <person name="Kostryukova E.S."/>
            <person name="Letarov A.V."/>
        </authorList>
    </citation>
    <scope>NUCLEOTIDE SEQUENCE [LARGE SCALE GENOMIC DNA]</scope>
    <source>
        <strain evidence="7 8">Kr1</strain>
    </source>
</reference>
<dbReference type="InterPro" id="IPR036986">
    <property type="entry name" value="S4_RNA-bd_sf"/>
</dbReference>
<dbReference type="InterPro" id="IPR006225">
    <property type="entry name" value="PsdUridine_synth_RluC/D"/>
</dbReference>
<dbReference type="SUPFAM" id="SSF55174">
    <property type="entry name" value="Alpha-L RNA-binding motif"/>
    <property type="match status" value="1"/>
</dbReference>